<evidence type="ECO:0000259" key="1">
    <source>
        <dbReference type="Pfam" id="PF00293"/>
    </source>
</evidence>
<evidence type="ECO:0000313" key="2">
    <source>
        <dbReference type="EMBL" id="WMV77647.1"/>
    </source>
</evidence>
<protein>
    <submittedName>
        <fullName evidence="2">NUDIX hydrolase</fullName>
        <ecNumber evidence="2">3.6.-.-</ecNumber>
    </submittedName>
</protein>
<dbReference type="Gene3D" id="3.90.79.10">
    <property type="entry name" value="Nucleoside Triphosphate Pyrophosphohydrolase"/>
    <property type="match status" value="1"/>
</dbReference>
<dbReference type="RefSeq" id="WP_011887272.1">
    <property type="nucleotide sequence ID" value="NZ_CP133461.1"/>
</dbReference>
<evidence type="ECO:0000313" key="3">
    <source>
        <dbReference type="Proteomes" id="UP001297580"/>
    </source>
</evidence>
<dbReference type="Proteomes" id="UP001297580">
    <property type="component" value="Chromosome"/>
</dbReference>
<reference evidence="2 3" key="1">
    <citation type="submission" date="2023-08" db="EMBL/GenBank/DDBJ databases">
        <title>Complete genome sequence of Geobacillus thermodenitrificans K1041, a genetically tractable strain representative of the genus Geobacillus.</title>
        <authorList>
            <person name="Kani S."/>
            <person name="Suzuki H."/>
        </authorList>
    </citation>
    <scope>NUCLEOTIDE SEQUENCE [LARGE SCALE GENOMIC DNA]</scope>
    <source>
        <strain evidence="2 3">K1041</strain>
    </source>
</reference>
<dbReference type="EMBL" id="CP133461">
    <property type="protein sequence ID" value="WMV77647.1"/>
    <property type="molecule type" value="Genomic_DNA"/>
</dbReference>
<sequence length="245" mass="27381">MVKNRNLAKCRGIVLVSKGVEKSMGTLSLHIGEITNNQPFCAGVVLTRENCLPVTLNIDGLPKDMENTCWRVGGVGGGQELGESVWDCALREAKEELSTGVNLLHSPVTYFHDKDTKRLYQVSVMDRPAPLLLERVANPNPCQPYAPGLPTGPYIYFALFLAELEDWSKRCPGDDVKGLLLCPIDQWHKVESGIELSKLIEVGAPGLDLNRQLWLPKDESFSTITRILKENKEIRKMNEENRPLE</sequence>
<dbReference type="SUPFAM" id="SSF55811">
    <property type="entry name" value="Nudix"/>
    <property type="match status" value="1"/>
</dbReference>
<dbReference type="EC" id="3.6.-.-" evidence="2"/>
<dbReference type="CDD" id="cd02883">
    <property type="entry name" value="NUDIX_Hydrolase"/>
    <property type="match status" value="1"/>
</dbReference>
<gene>
    <name evidence="2" type="ORF">HSX42_07870</name>
</gene>
<name>A0ABY9QFH2_GEOTD</name>
<dbReference type="GO" id="GO:0016787">
    <property type="term" value="F:hydrolase activity"/>
    <property type="evidence" value="ECO:0007669"/>
    <property type="project" value="UniProtKB-KW"/>
</dbReference>
<dbReference type="InterPro" id="IPR000086">
    <property type="entry name" value="NUDIX_hydrolase_dom"/>
</dbReference>
<dbReference type="InterPro" id="IPR015797">
    <property type="entry name" value="NUDIX_hydrolase-like_dom_sf"/>
</dbReference>
<keyword evidence="3" id="KW-1185">Reference proteome</keyword>
<feature type="domain" description="Nudix hydrolase" evidence="1">
    <location>
        <begin position="69"/>
        <end position="105"/>
    </location>
</feature>
<organism evidence="2 3">
    <name type="scientific">Geobacillus thermodenitrificans</name>
    <dbReference type="NCBI Taxonomy" id="33940"/>
    <lineage>
        <taxon>Bacteria</taxon>
        <taxon>Bacillati</taxon>
        <taxon>Bacillota</taxon>
        <taxon>Bacilli</taxon>
        <taxon>Bacillales</taxon>
        <taxon>Anoxybacillaceae</taxon>
        <taxon>Geobacillus</taxon>
    </lineage>
</organism>
<keyword evidence="2" id="KW-0378">Hydrolase</keyword>
<proteinExistence type="predicted"/>
<accession>A0ABY9QFH2</accession>
<dbReference type="Pfam" id="PF00293">
    <property type="entry name" value="NUDIX"/>
    <property type="match status" value="1"/>
</dbReference>